<name>A0A2V4W5P5_PAEBA</name>
<evidence type="ECO:0000313" key="4">
    <source>
        <dbReference type="Proteomes" id="UP000509327"/>
    </source>
</evidence>
<reference evidence="1 3" key="1">
    <citation type="submission" date="2018-06" db="EMBL/GenBank/DDBJ databases">
        <title>Genomic Encyclopedia of Type Strains, Phase III (KMG-III): the genomes of soil and plant-associated and newly described type strains.</title>
        <authorList>
            <person name="Whitman W."/>
        </authorList>
    </citation>
    <scope>NUCLEOTIDE SEQUENCE [LARGE SCALE GENOMIC DNA]</scope>
    <source>
        <strain evidence="1 3">CECT 7022</strain>
    </source>
</reference>
<dbReference type="Gene3D" id="2.160.20.80">
    <property type="entry name" value="E3 ubiquitin-protein ligase SopA"/>
    <property type="match status" value="2"/>
</dbReference>
<dbReference type="PANTHER" id="PTHR42999">
    <property type="entry name" value="ANTIBIOTIC RESISTANCE PROTEIN MCBG"/>
    <property type="match status" value="1"/>
</dbReference>
<dbReference type="InterPro" id="IPR052949">
    <property type="entry name" value="PA_immunity-related"/>
</dbReference>
<organism evidence="1 3">
    <name type="scientific">Paenibacillus barcinonensis</name>
    <dbReference type="NCBI Taxonomy" id="198119"/>
    <lineage>
        <taxon>Bacteria</taxon>
        <taxon>Bacillati</taxon>
        <taxon>Bacillota</taxon>
        <taxon>Bacilli</taxon>
        <taxon>Bacillales</taxon>
        <taxon>Paenibacillaceae</taxon>
        <taxon>Paenibacillus</taxon>
    </lineage>
</organism>
<evidence type="ECO:0000313" key="2">
    <source>
        <dbReference type="EMBL" id="QKS54861.1"/>
    </source>
</evidence>
<evidence type="ECO:0000313" key="3">
    <source>
        <dbReference type="Proteomes" id="UP000247790"/>
    </source>
</evidence>
<dbReference type="Proteomes" id="UP000247790">
    <property type="component" value="Unassembled WGS sequence"/>
</dbReference>
<keyword evidence="4" id="KW-1185">Reference proteome</keyword>
<dbReference type="EMBL" id="CP054614">
    <property type="protein sequence ID" value="QKS54861.1"/>
    <property type="molecule type" value="Genomic_DNA"/>
</dbReference>
<protein>
    <submittedName>
        <fullName evidence="2">Pentapeptide repeat-containing protein</fullName>
    </submittedName>
    <submittedName>
        <fullName evidence="1">Uncharacterized protein YjbI with pentapeptide repeats</fullName>
    </submittedName>
</protein>
<gene>
    <name evidence="1" type="ORF">DFQ00_104115</name>
    <name evidence="2" type="ORF">HUB98_00015</name>
</gene>
<dbReference type="PANTHER" id="PTHR42999:SF1">
    <property type="entry name" value="PENTAPEPTIDE REPEAT-CONTAINING PROTEIN"/>
    <property type="match status" value="1"/>
</dbReference>
<proteinExistence type="predicted"/>
<dbReference type="Pfam" id="PF00805">
    <property type="entry name" value="Pentapeptide"/>
    <property type="match status" value="1"/>
</dbReference>
<dbReference type="EMBL" id="QJSW01000004">
    <property type="protein sequence ID" value="PYE50157.1"/>
    <property type="molecule type" value="Genomic_DNA"/>
</dbReference>
<accession>A0A2V4W5P5</accession>
<dbReference type="Proteomes" id="UP000509327">
    <property type="component" value="Chromosome"/>
</dbReference>
<sequence>MSEITKFRKFIDNQSLTREKEDLTYTVFEKLNFIDELPQISFFRSDFRGSKFVEVQFYKNNFDRADFISAVFDSCLFKEVNIAASEIKNCYFNNCEFSLNDYANTSIQECTFENCNFENEQFLVNMKNCKFINCTLHKCQFERSTTEKMDFNHCHISESNMATMHAENYSFSFCKLENVSFGISYIFGYLFHETDISGLDVLYRGNSVKMNIENFSEYIISLLSHQRFYEFINANIFLFKKFDEIPDHFSHALIELSKINNSTRKLQITYILDMISFYTLNNQLPYKFICEILKRLDQFDWSIFPFDEQLVYMSLHKKIEMIITNFQYDYSFIESSANSTLFLTFTCKTDEYQEAFEITSNMLDELHSKLGFPKKYNLILKEKGSWILTFVVASTVGLMLPKLFNDYSNIYFNFVLKNRLLKKAELLLDNVTVNTENISTVIETLQLSSDLFSKAGLTNQKLDTLTASEAFKKIVSRVDINV</sequence>
<evidence type="ECO:0000313" key="1">
    <source>
        <dbReference type="EMBL" id="PYE50157.1"/>
    </source>
</evidence>
<dbReference type="RefSeq" id="WP_110896008.1">
    <property type="nucleotide sequence ID" value="NZ_CP054614.1"/>
</dbReference>
<dbReference type="AlphaFoldDB" id="A0A2V4W5P5"/>
<reference evidence="2 4" key="2">
    <citation type="submission" date="2020-06" db="EMBL/GenBank/DDBJ databases">
        <title>Complete genome of Paenibacillus barcinonensis KACC11450.</title>
        <authorList>
            <person name="Kim M."/>
            <person name="Park Y.-J."/>
            <person name="Shin J.-H."/>
        </authorList>
    </citation>
    <scope>NUCLEOTIDE SEQUENCE [LARGE SCALE GENOMIC DNA]</scope>
    <source>
        <strain evidence="2 4">KACC11450</strain>
    </source>
</reference>
<dbReference type="InterPro" id="IPR001646">
    <property type="entry name" value="5peptide_repeat"/>
</dbReference>
<dbReference type="SUPFAM" id="SSF141571">
    <property type="entry name" value="Pentapeptide repeat-like"/>
    <property type="match status" value="1"/>
</dbReference>
<dbReference type="OrthoDB" id="9798656at2"/>